<dbReference type="GO" id="GO:0006004">
    <property type="term" value="P:fucose metabolic process"/>
    <property type="evidence" value="ECO:0007669"/>
    <property type="project" value="UniProtKB-KW"/>
</dbReference>
<evidence type="ECO:0000256" key="12">
    <source>
        <dbReference type="ARBA" id="ARBA00023277"/>
    </source>
</evidence>
<evidence type="ECO:0000256" key="11">
    <source>
        <dbReference type="ARBA" id="ARBA00023253"/>
    </source>
</evidence>
<dbReference type="GO" id="GO:0016757">
    <property type="term" value="F:glycosyltransferase activity"/>
    <property type="evidence" value="ECO:0007669"/>
    <property type="project" value="UniProtKB-KW"/>
</dbReference>
<evidence type="ECO:0000256" key="3">
    <source>
        <dbReference type="ARBA" id="ARBA00007737"/>
    </source>
</evidence>
<evidence type="ECO:0000256" key="6">
    <source>
        <dbReference type="ARBA" id="ARBA00022692"/>
    </source>
</evidence>
<dbReference type="InterPro" id="IPR019378">
    <property type="entry name" value="GDP-Fuc_O-FucTrfase"/>
</dbReference>
<dbReference type="AlphaFoldDB" id="A0A804QYJ6"/>
<evidence type="ECO:0000256" key="1">
    <source>
        <dbReference type="ARBA" id="ARBA00004606"/>
    </source>
</evidence>
<evidence type="ECO:0000313" key="16">
    <source>
        <dbReference type="Proteomes" id="UP000007305"/>
    </source>
</evidence>
<evidence type="ECO:0000256" key="4">
    <source>
        <dbReference type="ARBA" id="ARBA00022676"/>
    </source>
</evidence>
<dbReference type="EnsemblPlants" id="Zm00001eb367570_T001">
    <property type="protein sequence ID" value="Zm00001eb367570_P001"/>
    <property type="gene ID" value="Zm00001eb367570"/>
</dbReference>
<evidence type="ECO:0000256" key="9">
    <source>
        <dbReference type="ARBA" id="ARBA00023136"/>
    </source>
</evidence>
<evidence type="ECO:0000256" key="5">
    <source>
        <dbReference type="ARBA" id="ARBA00022679"/>
    </source>
</evidence>
<dbReference type="GO" id="GO:0005737">
    <property type="term" value="C:cytoplasm"/>
    <property type="evidence" value="ECO:0000318"/>
    <property type="project" value="GO_Central"/>
</dbReference>
<keyword evidence="8" id="KW-1133">Transmembrane helix</keyword>
<evidence type="ECO:0000313" key="15">
    <source>
        <dbReference type="EnsemblPlants" id="Zm00001eb367570_P001"/>
    </source>
</evidence>
<evidence type="ECO:0000256" key="7">
    <source>
        <dbReference type="ARBA" id="ARBA00022968"/>
    </source>
</evidence>
<accession>A0A804QYJ6</accession>
<comment type="subcellular location">
    <subcellularLocation>
        <location evidence="1">Membrane</location>
        <topology evidence="1">Single-pass type II membrane protein</topology>
    </subcellularLocation>
</comment>
<sequence>MRVRALRAALGEQAARRGQATGRGSCHAGAPRPRRAGAALRRGHAAPRQGQGGTTSRLWSRAPGQGATRQVARLAVSGHARQVATPGAGTPGRNGRARWGRQGGAAQVATASAPRTRSGQGWGRRGGARAAQADGPQPNTSRGRGAEGNATQGAALEREGDQRTRIYVVSGEIYGVRSMDALKAEYPNVYTHYSLATVNGLESLRLYQNKLAAVDYNVALQSDVFVYTYDGNMARAVQGHRRYEGFQKTINPDRRKLVELIDKLDEGTVDWTEFASEVKMHHRNKLGGPY</sequence>
<dbReference type="InParanoid" id="A0A804QYJ6"/>
<proteinExistence type="inferred from homology"/>
<evidence type="ECO:0000256" key="13">
    <source>
        <dbReference type="ARBA" id="ARBA00030350"/>
    </source>
</evidence>
<dbReference type="PANTHER" id="PTHR31741">
    <property type="entry name" value="OS02G0726500 PROTEIN-RELATED"/>
    <property type="match status" value="1"/>
</dbReference>
<feature type="compositionally biased region" description="Low complexity" evidence="14">
    <location>
        <begin position="28"/>
        <end position="40"/>
    </location>
</feature>
<reference evidence="15" key="2">
    <citation type="submission" date="2019-07" db="EMBL/GenBank/DDBJ databases">
        <authorList>
            <person name="Seetharam A."/>
            <person name="Woodhouse M."/>
            <person name="Cannon E."/>
        </authorList>
    </citation>
    <scope>NUCLEOTIDE SEQUENCE [LARGE SCALE GENOMIC DNA]</scope>
    <source>
        <strain evidence="15">cv. B73</strain>
    </source>
</reference>
<evidence type="ECO:0000256" key="8">
    <source>
        <dbReference type="ARBA" id="ARBA00022989"/>
    </source>
</evidence>
<keyword evidence="12" id="KW-0119">Carbohydrate metabolism</keyword>
<keyword evidence="11" id="KW-0294">Fucose metabolism</keyword>
<evidence type="ECO:0000256" key="2">
    <source>
        <dbReference type="ARBA" id="ARBA00004881"/>
    </source>
</evidence>
<keyword evidence="16" id="KW-1185">Reference proteome</keyword>
<evidence type="ECO:0000256" key="10">
    <source>
        <dbReference type="ARBA" id="ARBA00023180"/>
    </source>
</evidence>
<name>A0A804QYJ6_MAIZE</name>
<keyword evidence="6" id="KW-0812">Transmembrane</keyword>
<reference evidence="16" key="1">
    <citation type="journal article" date="2009" name="Science">
        <title>The B73 maize genome: complexity, diversity, and dynamics.</title>
        <authorList>
            <person name="Schnable P.S."/>
            <person name="Ware D."/>
            <person name="Fulton R.S."/>
            <person name="Stein J.C."/>
            <person name="Wei F."/>
            <person name="Pasternak S."/>
            <person name="Liang C."/>
            <person name="Zhang J."/>
            <person name="Fulton L."/>
            <person name="Graves T.A."/>
            <person name="Minx P."/>
            <person name="Reily A.D."/>
            <person name="Courtney L."/>
            <person name="Kruchowski S.S."/>
            <person name="Tomlinson C."/>
            <person name="Strong C."/>
            <person name="Delehaunty K."/>
            <person name="Fronick C."/>
            <person name="Courtney B."/>
            <person name="Rock S.M."/>
            <person name="Belter E."/>
            <person name="Du F."/>
            <person name="Kim K."/>
            <person name="Abbott R.M."/>
            <person name="Cotton M."/>
            <person name="Levy A."/>
            <person name="Marchetto P."/>
            <person name="Ochoa K."/>
            <person name="Jackson S.M."/>
            <person name="Gillam B."/>
            <person name="Chen W."/>
            <person name="Yan L."/>
            <person name="Higginbotham J."/>
            <person name="Cardenas M."/>
            <person name="Waligorski J."/>
            <person name="Applebaum E."/>
            <person name="Phelps L."/>
            <person name="Falcone J."/>
            <person name="Kanchi K."/>
            <person name="Thane T."/>
            <person name="Scimone A."/>
            <person name="Thane N."/>
            <person name="Henke J."/>
            <person name="Wang T."/>
            <person name="Ruppert J."/>
            <person name="Shah N."/>
            <person name="Rotter K."/>
            <person name="Hodges J."/>
            <person name="Ingenthron E."/>
            <person name="Cordes M."/>
            <person name="Kohlberg S."/>
            <person name="Sgro J."/>
            <person name="Delgado B."/>
            <person name="Mead K."/>
            <person name="Chinwalla A."/>
            <person name="Leonard S."/>
            <person name="Crouse K."/>
            <person name="Collura K."/>
            <person name="Kudrna D."/>
            <person name="Currie J."/>
            <person name="He R."/>
            <person name="Angelova A."/>
            <person name="Rajasekar S."/>
            <person name="Mueller T."/>
            <person name="Lomeli R."/>
            <person name="Scara G."/>
            <person name="Ko A."/>
            <person name="Delaney K."/>
            <person name="Wissotski M."/>
            <person name="Lopez G."/>
            <person name="Campos D."/>
            <person name="Braidotti M."/>
            <person name="Ashley E."/>
            <person name="Golser W."/>
            <person name="Kim H."/>
            <person name="Lee S."/>
            <person name="Lin J."/>
            <person name="Dujmic Z."/>
            <person name="Kim W."/>
            <person name="Talag J."/>
            <person name="Zuccolo A."/>
            <person name="Fan C."/>
            <person name="Sebastian A."/>
            <person name="Kramer M."/>
            <person name="Spiegel L."/>
            <person name="Nascimento L."/>
            <person name="Zutavern T."/>
            <person name="Miller B."/>
            <person name="Ambroise C."/>
            <person name="Muller S."/>
            <person name="Spooner W."/>
            <person name="Narechania A."/>
            <person name="Ren L."/>
            <person name="Wei S."/>
            <person name="Kumari S."/>
            <person name="Faga B."/>
            <person name="Levy M.J."/>
            <person name="McMahan L."/>
            <person name="Van Buren P."/>
            <person name="Vaughn M.W."/>
            <person name="Ying K."/>
            <person name="Yeh C.-T."/>
            <person name="Emrich S.J."/>
            <person name="Jia Y."/>
            <person name="Kalyanaraman A."/>
            <person name="Hsia A.-P."/>
            <person name="Barbazuk W.B."/>
            <person name="Baucom R.S."/>
            <person name="Brutnell T.P."/>
            <person name="Carpita N.C."/>
            <person name="Chaparro C."/>
            <person name="Chia J.-M."/>
            <person name="Deragon J.-M."/>
            <person name="Estill J.C."/>
            <person name="Fu Y."/>
            <person name="Jeddeloh J.A."/>
            <person name="Han Y."/>
            <person name="Lee H."/>
            <person name="Li P."/>
            <person name="Lisch D.R."/>
            <person name="Liu S."/>
            <person name="Liu Z."/>
            <person name="Nagel D.H."/>
            <person name="McCann M.C."/>
            <person name="SanMiguel P."/>
            <person name="Myers A.M."/>
            <person name="Nettleton D."/>
            <person name="Nguyen J."/>
            <person name="Penning B.W."/>
            <person name="Ponnala L."/>
            <person name="Schneider K.L."/>
            <person name="Schwartz D.C."/>
            <person name="Sharma A."/>
            <person name="Soderlund C."/>
            <person name="Springer N.M."/>
            <person name="Sun Q."/>
            <person name="Wang H."/>
            <person name="Waterman M."/>
            <person name="Westerman R."/>
            <person name="Wolfgruber T.K."/>
            <person name="Yang L."/>
            <person name="Yu Y."/>
            <person name="Zhang L."/>
            <person name="Zhou S."/>
            <person name="Zhu Q."/>
            <person name="Bennetzen J.L."/>
            <person name="Dawe R.K."/>
            <person name="Jiang J."/>
            <person name="Jiang N."/>
            <person name="Presting G.G."/>
            <person name="Wessler S.R."/>
            <person name="Aluru S."/>
            <person name="Martienssen R.A."/>
            <person name="Clifton S.W."/>
            <person name="McCombie W.R."/>
            <person name="Wing R.A."/>
            <person name="Wilson R.K."/>
        </authorList>
    </citation>
    <scope>NUCLEOTIDE SEQUENCE [LARGE SCALE GENOMIC DNA]</scope>
    <source>
        <strain evidence="16">cv. B73</strain>
    </source>
</reference>
<reference evidence="15" key="3">
    <citation type="submission" date="2021-05" db="UniProtKB">
        <authorList>
            <consortium name="EnsemblPlants"/>
        </authorList>
    </citation>
    <scope>IDENTIFICATION</scope>
    <source>
        <strain evidence="15">cv. B73</strain>
    </source>
</reference>
<dbReference type="GO" id="GO:0016020">
    <property type="term" value="C:membrane"/>
    <property type="evidence" value="ECO:0007669"/>
    <property type="project" value="UniProtKB-SubCell"/>
</dbReference>
<keyword evidence="4" id="KW-0328">Glycosyltransferase</keyword>
<dbReference type="PANTHER" id="PTHR31741:SF4">
    <property type="entry name" value="O-FUCOSYLTRANSFERASE 28"/>
    <property type="match status" value="1"/>
</dbReference>
<keyword evidence="5" id="KW-0808">Transferase</keyword>
<keyword evidence="10" id="KW-0325">Glycoprotein</keyword>
<dbReference type="Pfam" id="PF10250">
    <property type="entry name" value="O-FucT"/>
    <property type="match status" value="1"/>
</dbReference>
<comment type="similarity">
    <text evidence="3">Belongs to the glycosyltransferase GT106 family.</text>
</comment>
<comment type="pathway">
    <text evidence="2">Glycan metabolism.</text>
</comment>
<dbReference type="Gramene" id="Zm00001eb367570_T001">
    <property type="protein sequence ID" value="Zm00001eb367570_P001"/>
    <property type="gene ID" value="Zm00001eb367570"/>
</dbReference>
<keyword evidence="7" id="KW-0735">Signal-anchor</keyword>
<keyword evidence="9" id="KW-0472">Membrane</keyword>
<protein>
    <recommendedName>
        <fullName evidence="13">O-fucosyltransferase family protein</fullName>
    </recommendedName>
</protein>
<feature type="region of interest" description="Disordered" evidence="14">
    <location>
        <begin position="12"/>
        <end position="159"/>
    </location>
</feature>
<dbReference type="Proteomes" id="UP000007305">
    <property type="component" value="Chromosome 8"/>
</dbReference>
<evidence type="ECO:0000256" key="14">
    <source>
        <dbReference type="SAM" id="MobiDB-lite"/>
    </source>
</evidence>
<organism evidence="15 16">
    <name type="scientific">Zea mays</name>
    <name type="common">Maize</name>
    <dbReference type="NCBI Taxonomy" id="4577"/>
    <lineage>
        <taxon>Eukaryota</taxon>
        <taxon>Viridiplantae</taxon>
        <taxon>Streptophyta</taxon>
        <taxon>Embryophyta</taxon>
        <taxon>Tracheophyta</taxon>
        <taxon>Spermatophyta</taxon>
        <taxon>Magnoliopsida</taxon>
        <taxon>Liliopsida</taxon>
        <taxon>Poales</taxon>
        <taxon>Poaceae</taxon>
        <taxon>PACMAD clade</taxon>
        <taxon>Panicoideae</taxon>
        <taxon>Andropogonodae</taxon>
        <taxon>Andropogoneae</taxon>
        <taxon>Tripsacinae</taxon>
        <taxon>Zea</taxon>
    </lineage>
</organism>